<dbReference type="CDD" id="cd01335">
    <property type="entry name" value="Radical_SAM"/>
    <property type="match status" value="1"/>
</dbReference>
<evidence type="ECO:0000256" key="1">
    <source>
        <dbReference type="ARBA" id="ARBA00022691"/>
    </source>
</evidence>
<evidence type="ECO:0000313" key="7">
    <source>
        <dbReference type="Proteomes" id="UP000032946"/>
    </source>
</evidence>
<dbReference type="InterPro" id="IPR050377">
    <property type="entry name" value="Radical_SAM_PqqE_MftC-like"/>
</dbReference>
<reference evidence="6 7" key="1">
    <citation type="submission" date="2014-02" db="EMBL/GenBank/DDBJ databases">
        <authorList>
            <person name="Genoscope - CEA"/>
        </authorList>
    </citation>
    <scope>NUCLEOTIDE SEQUENCE [LARGE SCALE GENOMIC DNA]</scope>
    <source>
        <strain evidence="6 7">PCC 8005</strain>
    </source>
</reference>
<evidence type="ECO:0000313" key="6">
    <source>
        <dbReference type="EMBL" id="CDM96902.1"/>
    </source>
</evidence>
<dbReference type="PANTHER" id="PTHR11228:SF7">
    <property type="entry name" value="PQQA PEPTIDE CYCLASE"/>
    <property type="match status" value="1"/>
</dbReference>
<gene>
    <name evidence="6" type="ORF">ARTHRO_41311</name>
</gene>
<keyword evidence="1" id="KW-0949">S-adenosyl-L-methionine</keyword>
<dbReference type="Pfam" id="PF04055">
    <property type="entry name" value="Radical_SAM"/>
    <property type="match status" value="1"/>
</dbReference>
<proteinExistence type="predicted"/>
<dbReference type="GO" id="GO:0003824">
    <property type="term" value="F:catalytic activity"/>
    <property type="evidence" value="ECO:0007669"/>
    <property type="project" value="InterPro"/>
</dbReference>
<protein>
    <recommendedName>
        <fullName evidence="5">Radical SAM core domain-containing protein</fullName>
    </recommendedName>
</protein>
<evidence type="ECO:0000259" key="5">
    <source>
        <dbReference type="PROSITE" id="PS51918"/>
    </source>
</evidence>
<dbReference type="GO" id="GO:0051536">
    <property type="term" value="F:iron-sulfur cluster binding"/>
    <property type="evidence" value="ECO:0007669"/>
    <property type="project" value="UniProtKB-KW"/>
</dbReference>
<evidence type="ECO:0000256" key="2">
    <source>
        <dbReference type="ARBA" id="ARBA00022723"/>
    </source>
</evidence>
<organism evidence="6 7">
    <name type="scientific">Limnospira indica PCC 8005</name>
    <dbReference type="NCBI Taxonomy" id="376219"/>
    <lineage>
        <taxon>Bacteria</taxon>
        <taxon>Bacillati</taxon>
        <taxon>Cyanobacteriota</taxon>
        <taxon>Cyanophyceae</taxon>
        <taxon>Oscillatoriophycideae</taxon>
        <taxon>Oscillatoriales</taxon>
        <taxon>Sirenicapillariaceae</taxon>
        <taxon>Limnospira</taxon>
    </lineage>
</organism>
<dbReference type="PANTHER" id="PTHR11228">
    <property type="entry name" value="RADICAL SAM DOMAIN PROTEIN"/>
    <property type="match status" value="1"/>
</dbReference>
<evidence type="ECO:0000256" key="3">
    <source>
        <dbReference type="ARBA" id="ARBA00023004"/>
    </source>
</evidence>
<dbReference type="SFLD" id="SFLDG01067">
    <property type="entry name" value="SPASM/twitch_domain_containing"/>
    <property type="match status" value="1"/>
</dbReference>
<dbReference type="Proteomes" id="UP000032946">
    <property type="component" value="Chromosome"/>
</dbReference>
<accession>A0A9P1KH57</accession>
<keyword evidence="3" id="KW-0408">Iron</keyword>
<evidence type="ECO:0000256" key="4">
    <source>
        <dbReference type="ARBA" id="ARBA00023014"/>
    </source>
</evidence>
<dbReference type="AlphaFoldDB" id="A0A9P1KH57"/>
<dbReference type="SUPFAM" id="SSF102114">
    <property type="entry name" value="Radical SAM enzymes"/>
    <property type="match status" value="1"/>
</dbReference>
<keyword evidence="4" id="KW-0411">Iron-sulfur</keyword>
<dbReference type="SFLD" id="SFLDS00029">
    <property type="entry name" value="Radical_SAM"/>
    <property type="match status" value="1"/>
</dbReference>
<sequence length="348" mass="39902">MIDQKIKLKPYTLVIRTTERCNVGCYHCSISATPKGLNLPLQIGLEAIRDAKANGLNRVHFTGGEPLLYNNLIDLINRTKELGMFTDITSSTFTKTGEDTLQLLDSLHKAGLECVMLSFDEPHAQKVTIEQFTQFTKRSQDLGMHVCVFVCQGGNTSLQMADLKKALIKENIDIDKIEWTVSEYQYEGRGADNIHLAEQNEEEHYCRCPYVMAVPTLNPDGQVLLCHMARFKTKNFVVGQYPSESLETILDRMENTPIYRYLSKYGPQQSLRNLGFKKEEVPNDMCRACEKYLTKLEESEYQNKLNELMINDDLTEIEVDLKAVLPIYQRYLLEHGEKLIDDYDSNMD</sequence>
<feature type="domain" description="Radical SAM core" evidence="5">
    <location>
        <begin position="7"/>
        <end position="222"/>
    </location>
</feature>
<dbReference type="Gene3D" id="3.20.20.70">
    <property type="entry name" value="Aldolase class I"/>
    <property type="match status" value="1"/>
</dbReference>
<dbReference type="EMBL" id="FO818640">
    <property type="protein sequence ID" value="CDM96902.1"/>
    <property type="molecule type" value="Genomic_DNA"/>
</dbReference>
<dbReference type="PROSITE" id="PS51918">
    <property type="entry name" value="RADICAL_SAM"/>
    <property type="match status" value="1"/>
</dbReference>
<dbReference type="GO" id="GO:0046872">
    <property type="term" value="F:metal ion binding"/>
    <property type="evidence" value="ECO:0007669"/>
    <property type="project" value="UniProtKB-KW"/>
</dbReference>
<dbReference type="InterPro" id="IPR007197">
    <property type="entry name" value="rSAM"/>
</dbReference>
<dbReference type="InterPro" id="IPR013785">
    <property type="entry name" value="Aldolase_TIM"/>
</dbReference>
<name>A0A9P1KH57_9CYAN</name>
<keyword evidence="7" id="KW-1185">Reference proteome</keyword>
<dbReference type="InterPro" id="IPR058240">
    <property type="entry name" value="rSAM_sf"/>
</dbReference>
<keyword evidence="2" id="KW-0479">Metal-binding</keyword>